<feature type="compositionally biased region" description="Basic and acidic residues" evidence="1">
    <location>
        <begin position="60"/>
        <end position="80"/>
    </location>
</feature>
<dbReference type="Pfam" id="PF10944">
    <property type="entry name" value="DUF2630"/>
    <property type="match status" value="1"/>
</dbReference>
<dbReference type="RefSeq" id="WP_169384000.1">
    <property type="nucleotide sequence ID" value="NZ_JAAXLA010000058.1"/>
</dbReference>
<dbReference type="Proteomes" id="UP000820669">
    <property type="component" value="Unassembled WGS sequence"/>
</dbReference>
<accession>A0ABX1SJT6</accession>
<proteinExistence type="predicted"/>
<dbReference type="EMBL" id="JAAXLA010000058">
    <property type="protein sequence ID" value="NMI00535.1"/>
    <property type="molecule type" value="Genomic_DNA"/>
</dbReference>
<evidence type="ECO:0000256" key="1">
    <source>
        <dbReference type="SAM" id="MobiDB-lite"/>
    </source>
</evidence>
<keyword evidence="3" id="KW-1185">Reference proteome</keyword>
<sequence>MDDQELRDRINALVDEEHRLERAHVGKSPSEAEVARLERLGVELDRLWDLLRQRQARRRAGLDADEARERSADVVENYRQ</sequence>
<feature type="region of interest" description="Disordered" evidence="1">
    <location>
        <begin position="57"/>
        <end position="80"/>
    </location>
</feature>
<gene>
    <name evidence="2" type="ORF">HF526_24970</name>
</gene>
<evidence type="ECO:0000313" key="3">
    <source>
        <dbReference type="Proteomes" id="UP000820669"/>
    </source>
</evidence>
<comment type="caution">
    <text evidence="2">The sequence shown here is derived from an EMBL/GenBank/DDBJ whole genome shotgun (WGS) entry which is preliminary data.</text>
</comment>
<reference evidence="2 3" key="1">
    <citation type="submission" date="2020-04" db="EMBL/GenBank/DDBJ databases">
        <authorList>
            <person name="Klaysubun C."/>
            <person name="Duangmal K."/>
            <person name="Lipun K."/>
        </authorList>
    </citation>
    <scope>NUCLEOTIDE SEQUENCE [LARGE SCALE GENOMIC DNA]</scope>
    <source>
        <strain evidence="2 3">K10HN5</strain>
    </source>
</reference>
<protein>
    <submittedName>
        <fullName evidence="2">DUF2630 family protein</fullName>
    </submittedName>
</protein>
<dbReference type="InterPro" id="IPR020311">
    <property type="entry name" value="Uncharacterised_Rv0898c"/>
</dbReference>
<organism evidence="2 3">
    <name type="scientific">Pseudonocardia acidicola</name>
    <dbReference type="NCBI Taxonomy" id="2724939"/>
    <lineage>
        <taxon>Bacteria</taxon>
        <taxon>Bacillati</taxon>
        <taxon>Actinomycetota</taxon>
        <taxon>Actinomycetes</taxon>
        <taxon>Pseudonocardiales</taxon>
        <taxon>Pseudonocardiaceae</taxon>
        <taxon>Pseudonocardia</taxon>
    </lineage>
</organism>
<name>A0ABX1SJT6_9PSEU</name>
<evidence type="ECO:0000313" key="2">
    <source>
        <dbReference type="EMBL" id="NMI00535.1"/>
    </source>
</evidence>